<reference evidence="3 4" key="1">
    <citation type="submission" date="2018-07" db="EMBL/GenBank/DDBJ databases">
        <title>Complete genome sequence of Psychrobacillus sp. PB01, isolated from iceberg, and comparative genome analysis of Psychrobacillus strains.</title>
        <authorList>
            <person name="Lee P.C."/>
        </authorList>
    </citation>
    <scope>NUCLEOTIDE SEQUENCE [LARGE SCALE GENOMIC DNA]</scope>
    <source>
        <strain evidence="3 4">PB01</strain>
    </source>
</reference>
<organism evidence="3 4">
    <name type="scientific">Psychrobacillus glaciei</name>
    <dbReference type="NCBI Taxonomy" id="2283160"/>
    <lineage>
        <taxon>Bacteria</taxon>
        <taxon>Bacillati</taxon>
        <taxon>Bacillota</taxon>
        <taxon>Bacilli</taxon>
        <taxon>Bacillales</taxon>
        <taxon>Bacillaceae</taxon>
        <taxon>Psychrobacillus</taxon>
    </lineage>
</organism>
<feature type="compositionally biased region" description="Basic and acidic residues" evidence="1">
    <location>
        <begin position="94"/>
        <end position="105"/>
    </location>
</feature>
<dbReference type="EMBL" id="CP031223">
    <property type="protein sequence ID" value="QFF98675.1"/>
    <property type="molecule type" value="Genomic_DNA"/>
</dbReference>
<dbReference type="Proteomes" id="UP000325517">
    <property type="component" value="Chromosome"/>
</dbReference>
<name>A0A5J6SL30_9BACI</name>
<accession>A0A5J6SL30</accession>
<keyword evidence="4" id="KW-1185">Reference proteome</keyword>
<keyword evidence="2" id="KW-1133">Transmembrane helix</keyword>
<proteinExistence type="predicted"/>
<dbReference type="KEGG" id="psyo:PB01_07420"/>
<keyword evidence="2" id="KW-0812">Transmembrane</keyword>
<protein>
    <submittedName>
        <fullName evidence="3">Uncharacterized protein</fullName>
    </submittedName>
</protein>
<dbReference type="AlphaFoldDB" id="A0A5J6SL30"/>
<evidence type="ECO:0000313" key="3">
    <source>
        <dbReference type="EMBL" id="QFF98675.1"/>
    </source>
</evidence>
<feature type="region of interest" description="Disordered" evidence="1">
    <location>
        <begin position="88"/>
        <end position="126"/>
    </location>
</feature>
<gene>
    <name evidence="3" type="ORF">PB01_07420</name>
</gene>
<feature type="transmembrane region" description="Helical" evidence="2">
    <location>
        <begin position="57"/>
        <end position="78"/>
    </location>
</feature>
<evidence type="ECO:0000313" key="4">
    <source>
        <dbReference type="Proteomes" id="UP000325517"/>
    </source>
</evidence>
<evidence type="ECO:0000256" key="2">
    <source>
        <dbReference type="SAM" id="Phobius"/>
    </source>
</evidence>
<feature type="compositionally biased region" description="Polar residues" evidence="1">
    <location>
        <begin position="114"/>
        <end position="126"/>
    </location>
</feature>
<dbReference type="OrthoDB" id="2965336at2"/>
<keyword evidence="2" id="KW-0472">Membrane</keyword>
<sequence length="422" mass="47743">MSDWEKDEEALDELMNKMPKFTDHRSKEDVYNRVKMELESQNSEKNKRTTRTFLSKWKPFAVSIASILILTLLATSFYNDKESSMSKDISSSRIEQKSSKEEGMRSMDTADEASITSNAAETESSNSMLRMSSLDISSIELVPLNNTISVYEDNLHGGTIFHFSLIENALSVPVTIIIPKEQMIIDFPNMTPNSLQLYERYANIIDEEALGFNDYHPYKGNFRAVGKRLNHYLPANHGYDIAPGTSAPYWSSVNEIFTDFDSLMRLNEDGTPIEWDQAGILDKPSVLSGAQAHQSYFKYVAFNGKSYLSPNFTKSFDTLSEAFVDMKNSKNDMYTSVIPDKVTYSYRVDHDTAIIKFDDPLDLSVMDSSDANRMIEAFSLTAASFGTEVKLENVVQKQWNEFDLTKPLPVPLGPNGFIMEAK</sequence>
<dbReference type="RefSeq" id="WP_151699611.1">
    <property type="nucleotide sequence ID" value="NZ_CP031223.1"/>
</dbReference>
<evidence type="ECO:0000256" key="1">
    <source>
        <dbReference type="SAM" id="MobiDB-lite"/>
    </source>
</evidence>